<comment type="caution">
    <text evidence="1">The sequence shown here is derived from an EMBL/GenBank/DDBJ whole genome shotgun (WGS) entry which is preliminary data.</text>
</comment>
<evidence type="ECO:0000313" key="1">
    <source>
        <dbReference type="EMBL" id="KAI0052442.1"/>
    </source>
</evidence>
<dbReference type="Proteomes" id="UP000814033">
    <property type="component" value="Unassembled WGS sequence"/>
</dbReference>
<reference evidence="1" key="2">
    <citation type="journal article" date="2022" name="New Phytol.">
        <title>Evolutionary transition to the ectomycorrhizal habit in the genomes of a hyperdiverse lineage of mushroom-forming fungi.</title>
        <authorList>
            <person name="Looney B."/>
            <person name="Miyauchi S."/>
            <person name="Morin E."/>
            <person name="Drula E."/>
            <person name="Courty P.E."/>
            <person name="Kohler A."/>
            <person name="Kuo A."/>
            <person name="LaButti K."/>
            <person name="Pangilinan J."/>
            <person name="Lipzen A."/>
            <person name="Riley R."/>
            <person name="Andreopoulos W."/>
            <person name="He G."/>
            <person name="Johnson J."/>
            <person name="Nolan M."/>
            <person name="Tritt A."/>
            <person name="Barry K.W."/>
            <person name="Grigoriev I.V."/>
            <person name="Nagy L.G."/>
            <person name="Hibbett D."/>
            <person name="Henrissat B."/>
            <person name="Matheny P.B."/>
            <person name="Labbe J."/>
            <person name="Martin F.M."/>
        </authorList>
    </citation>
    <scope>NUCLEOTIDE SEQUENCE</scope>
    <source>
        <strain evidence="1">FP105234-sp</strain>
    </source>
</reference>
<evidence type="ECO:0000313" key="2">
    <source>
        <dbReference type="Proteomes" id="UP000814033"/>
    </source>
</evidence>
<proteinExistence type="predicted"/>
<organism evidence="1 2">
    <name type="scientific">Auriscalpium vulgare</name>
    <dbReference type="NCBI Taxonomy" id="40419"/>
    <lineage>
        <taxon>Eukaryota</taxon>
        <taxon>Fungi</taxon>
        <taxon>Dikarya</taxon>
        <taxon>Basidiomycota</taxon>
        <taxon>Agaricomycotina</taxon>
        <taxon>Agaricomycetes</taxon>
        <taxon>Russulales</taxon>
        <taxon>Auriscalpiaceae</taxon>
        <taxon>Auriscalpium</taxon>
    </lineage>
</organism>
<keyword evidence="2" id="KW-1185">Reference proteome</keyword>
<gene>
    <name evidence="1" type="ORF">FA95DRAFT_1601812</name>
</gene>
<sequence length="326" mass="36143">MFGYSPYSSARTPSAYASPYEQRYLSQRDRAAYLQALQRQRRAHTARASYNPYYGGFYDPMDVEDAEDLYGYPGAAIEREREREEMMRDALAQLYARGRAPAADEREQVNKMRRTAPESQSPRRPTPSPSRASCKARTTIPIHSSPPTQQRQPTASPSSPTSPSPSRPPTPTPTYTDAHIAAANKITSFYRRVQSVRAIRAVEKQFAQLRAEFVPPDVLDYESADGTVTSVRVPASLATRTDDGDDVVPRLAYTAHTRPVHAYADGLVRLLNALDAVPSAGDGLVRGERRAAVRAVEGEAARLEAWWRGVWAGRNIGSEGEEDEGR</sequence>
<reference evidence="1" key="1">
    <citation type="submission" date="2021-02" db="EMBL/GenBank/DDBJ databases">
        <authorList>
            <consortium name="DOE Joint Genome Institute"/>
            <person name="Ahrendt S."/>
            <person name="Looney B.P."/>
            <person name="Miyauchi S."/>
            <person name="Morin E."/>
            <person name="Drula E."/>
            <person name="Courty P.E."/>
            <person name="Chicoki N."/>
            <person name="Fauchery L."/>
            <person name="Kohler A."/>
            <person name="Kuo A."/>
            <person name="Labutti K."/>
            <person name="Pangilinan J."/>
            <person name="Lipzen A."/>
            <person name="Riley R."/>
            <person name="Andreopoulos W."/>
            <person name="He G."/>
            <person name="Johnson J."/>
            <person name="Barry K.W."/>
            <person name="Grigoriev I.V."/>
            <person name="Nagy L."/>
            <person name="Hibbett D."/>
            <person name="Henrissat B."/>
            <person name="Matheny P.B."/>
            <person name="Labbe J."/>
            <person name="Martin F."/>
        </authorList>
    </citation>
    <scope>NUCLEOTIDE SEQUENCE</scope>
    <source>
        <strain evidence="1">FP105234-sp</strain>
    </source>
</reference>
<dbReference type="EMBL" id="MU275845">
    <property type="protein sequence ID" value="KAI0052442.1"/>
    <property type="molecule type" value="Genomic_DNA"/>
</dbReference>
<name>A0ACB8S8C4_9AGAM</name>
<accession>A0ACB8S8C4</accession>
<protein>
    <submittedName>
        <fullName evidence="1">Uncharacterized protein</fullName>
    </submittedName>
</protein>